<evidence type="ECO:0000313" key="2">
    <source>
        <dbReference type="WBParaSite" id="HCON_00151220-00001"/>
    </source>
</evidence>
<organism evidence="1 2">
    <name type="scientific">Haemonchus contortus</name>
    <name type="common">Barber pole worm</name>
    <dbReference type="NCBI Taxonomy" id="6289"/>
    <lineage>
        <taxon>Eukaryota</taxon>
        <taxon>Metazoa</taxon>
        <taxon>Ecdysozoa</taxon>
        <taxon>Nematoda</taxon>
        <taxon>Chromadorea</taxon>
        <taxon>Rhabditida</taxon>
        <taxon>Rhabditina</taxon>
        <taxon>Rhabditomorpha</taxon>
        <taxon>Strongyloidea</taxon>
        <taxon>Trichostrongylidae</taxon>
        <taxon>Haemonchus</taxon>
    </lineage>
</organism>
<dbReference type="OrthoDB" id="5857661at2759"/>
<name>A0A7I4YV30_HAECO</name>
<evidence type="ECO:0000313" key="1">
    <source>
        <dbReference type="Proteomes" id="UP000025227"/>
    </source>
</evidence>
<reference evidence="2" key="1">
    <citation type="submission" date="2020-12" db="UniProtKB">
        <authorList>
            <consortium name="WormBaseParasite"/>
        </authorList>
    </citation>
    <scope>IDENTIFICATION</scope>
    <source>
        <strain evidence="2">MHco3</strain>
    </source>
</reference>
<accession>A0A7I4YV30</accession>
<dbReference type="Proteomes" id="UP000025227">
    <property type="component" value="Unplaced"/>
</dbReference>
<proteinExistence type="predicted"/>
<dbReference type="AlphaFoldDB" id="A0A7I4YV30"/>
<sequence length="197" mass="22194">MDCAANLMSLRNLTLVSTWPQLAAMTKEEFHDWLAGRRFLWKDRPCPNCGNPRKVCPSGEIGRWKFECNLRSCRPGVDGEVGYLRGTFLDFLCPCLEIERRSFDQLPLCLRPKRNEEDGSNARGGRANRPAMESVVPNVLVSSTTRTTLYKLADRTPSCSSTKPTSCAASTTVQPWSCRPQGLTRRWHSGRYEAGLH</sequence>
<keyword evidence="1" id="KW-1185">Reference proteome</keyword>
<protein>
    <submittedName>
        <fullName evidence="2">Zf-RVT domain-containing protein</fullName>
    </submittedName>
</protein>
<dbReference type="WBParaSite" id="HCON_00151220-00001">
    <property type="protein sequence ID" value="HCON_00151220-00001"/>
    <property type="gene ID" value="HCON_00151220"/>
</dbReference>